<dbReference type="Gene3D" id="1.10.1780.10">
    <property type="entry name" value="Clp, N-terminal domain"/>
    <property type="match status" value="1"/>
</dbReference>
<dbReference type="InterPro" id="IPR044217">
    <property type="entry name" value="CLPT1/2"/>
</dbReference>
<dbReference type="EMBL" id="JACMSC010000008">
    <property type="protein sequence ID" value="KAG6510081.1"/>
    <property type="molecule type" value="Genomic_DNA"/>
</dbReference>
<comment type="caution">
    <text evidence="1">The sequence shown here is derived from an EMBL/GenBank/DDBJ whole genome shotgun (WGS) entry which is preliminary data.</text>
</comment>
<proteinExistence type="predicted"/>
<evidence type="ECO:0000313" key="2">
    <source>
        <dbReference type="Proteomes" id="UP000734854"/>
    </source>
</evidence>
<evidence type="ECO:0000313" key="1">
    <source>
        <dbReference type="EMBL" id="KAG6510081.1"/>
    </source>
</evidence>
<name>A0A8J5GUB8_ZINOF</name>
<dbReference type="AlphaFoldDB" id="A0A8J5GUB8"/>
<gene>
    <name evidence="1" type="ORF">ZIOFF_028089</name>
</gene>
<protein>
    <submittedName>
        <fullName evidence="1">Uncharacterized protein</fullName>
    </submittedName>
</protein>
<sequence>MAAIFPSFVPNRISTCPSLSSPATPRVALLRNSLLATPISLAPSRFFSRSNFRSSAAAATVVFMLPTAKPELASTGKKPRWSLRSIKSFAMAELEARKLKYPSTGTEALLMGILVEVDRLDCMGALWILCLNYKAVSKHIINRGRLRQFRDAFVNVRGSKGDLLPLASVIERKELFGSANTSALELGELIPTICSNYLLTTRPMFGLGGGSY</sequence>
<reference evidence="1 2" key="1">
    <citation type="submission" date="2020-08" db="EMBL/GenBank/DDBJ databases">
        <title>Plant Genome Project.</title>
        <authorList>
            <person name="Zhang R.-G."/>
        </authorList>
    </citation>
    <scope>NUCLEOTIDE SEQUENCE [LARGE SCALE GENOMIC DNA]</scope>
    <source>
        <tissue evidence="1">Rhizome</tissue>
    </source>
</reference>
<accession>A0A8J5GUB8</accession>
<dbReference type="PANTHER" id="PTHR47016:SF1">
    <property type="entry name" value="ATP-DEPENDENT CLP PROTEASE ATP-BINDING SUBUNIT CLPT1, CHLOROPLASTIC"/>
    <property type="match status" value="1"/>
</dbReference>
<dbReference type="PANTHER" id="PTHR47016">
    <property type="entry name" value="ATP-DEPENDENT CLP PROTEASE ATP-BINDING SUBUNIT CLPT1, CHLOROPLASTIC"/>
    <property type="match status" value="1"/>
</dbReference>
<organism evidence="1 2">
    <name type="scientific">Zingiber officinale</name>
    <name type="common">Ginger</name>
    <name type="synonym">Amomum zingiber</name>
    <dbReference type="NCBI Taxonomy" id="94328"/>
    <lineage>
        <taxon>Eukaryota</taxon>
        <taxon>Viridiplantae</taxon>
        <taxon>Streptophyta</taxon>
        <taxon>Embryophyta</taxon>
        <taxon>Tracheophyta</taxon>
        <taxon>Spermatophyta</taxon>
        <taxon>Magnoliopsida</taxon>
        <taxon>Liliopsida</taxon>
        <taxon>Zingiberales</taxon>
        <taxon>Zingiberaceae</taxon>
        <taxon>Zingiber</taxon>
    </lineage>
</organism>
<keyword evidence="2" id="KW-1185">Reference proteome</keyword>
<dbReference type="InterPro" id="IPR036628">
    <property type="entry name" value="Clp_N_dom_sf"/>
</dbReference>
<dbReference type="Proteomes" id="UP000734854">
    <property type="component" value="Unassembled WGS sequence"/>
</dbReference>